<dbReference type="AlphaFoldDB" id="A0AAV9G896"/>
<sequence>MEPAKRAKNDSPAAMEEVQPVLDRGLWTRDACIVGLTLAWGAAVTTVTIAIYIMATGPLTIPPWLAYRTALVGPVGLSWLDLGDVYMVDHRVYGMSDAAMAVIPLLLQFAIASLSLALDSIHSTSLRWALWHEGRLRHNTNLRLFTFSRNHGPNAWPANVVSSLGLVLSYGAASMTTFPVTVTAALEYKDVDGSRTRVQNFDADLGPDRFGISFNAWGLLGLGVGLLLQSAICTWCLVHDANKHIVGTWNSNPLATARATQRLLHGTEVEPNSNRRNLTLSKATPKQPSMRVTAPVTRTIANWIWVIFALQGLFTIVVTVVASVRGKTSLDIVYDMENNTNFLAVWKFFGILMVRYNRRYKQYHSEWAGLLIQSSFLSILLFGLHLADVLAGLARDEAIWRRATTTGASPESNSFLDGLRSWPTCLVFVFKGVLPWIFSFGVTCIIHVFLAILPLLTVSLLLLALASCAEYIIRSQPKGTQPATYGDVKALVALIDDWGGESNSAIFWGEKGQYEYVEGVHVRLAGTSGRRLADLEPGVMYAGLFDAAETPSSVEANQENELVR</sequence>
<accession>A0AAV9G896</accession>
<gene>
    <name evidence="2" type="ORF">QBC34DRAFT_430136</name>
</gene>
<evidence type="ECO:0000313" key="2">
    <source>
        <dbReference type="EMBL" id="KAK4444255.1"/>
    </source>
</evidence>
<keyword evidence="1" id="KW-0812">Transmembrane</keyword>
<protein>
    <submittedName>
        <fullName evidence="2">Uncharacterized protein</fullName>
    </submittedName>
</protein>
<feature type="transmembrane region" description="Helical" evidence="1">
    <location>
        <begin position="31"/>
        <end position="53"/>
    </location>
</feature>
<name>A0AAV9G896_9PEZI</name>
<reference evidence="2" key="2">
    <citation type="submission" date="2023-05" db="EMBL/GenBank/DDBJ databases">
        <authorList>
            <consortium name="Lawrence Berkeley National Laboratory"/>
            <person name="Steindorff A."/>
            <person name="Hensen N."/>
            <person name="Bonometti L."/>
            <person name="Westerberg I."/>
            <person name="Brannstrom I.O."/>
            <person name="Guillou S."/>
            <person name="Cros-Aarteil S."/>
            <person name="Calhoun S."/>
            <person name="Haridas S."/>
            <person name="Kuo A."/>
            <person name="Mondo S."/>
            <person name="Pangilinan J."/>
            <person name="Riley R."/>
            <person name="Labutti K."/>
            <person name="Andreopoulos B."/>
            <person name="Lipzen A."/>
            <person name="Chen C."/>
            <person name="Yanf M."/>
            <person name="Daum C."/>
            <person name="Ng V."/>
            <person name="Clum A."/>
            <person name="Ohm R."/>
            <person name="Martin F."/>
            <person name="Silar P."/>
            <person name="Natvig D."/>
            <person name="Lalanne C."/>
            <person name="Gautier V."/>
            <person name="Ament-Velasquez S.L."/>
            <person name="Kruys A."/>
            <person name="Hutchinson M.I."/>
            <person name="Powell A.J."/>
            <person name="Barry K."/>
            <person name="Miller A.N."/>
            <person name="Grigoriev I.V."/>
            <person name="Debuchy R."/>
            <person name="Gladieux P."/>
            <person name="Thoren M.H."/>
            <person name="Johannesson H."/>
        </authorList>
    </citation>
    <scope>NUCLEOTIDE SEQUENCE</scope>
    <source>
        <strain evidence="2">PSN243</strain>
    </source>
</reference>
<organism evidence="2 3">
    <name type="scientific">Podospora aff. communis PSN243</name>
    <dbReference type="NCBI Taxonomy" id="3040156"/>
    <lineage>
        <taxon>Eukaryota</taxon>
        <taxon>Fungi</taxon>
        <taxon>Dikarya</taxon>
        <taxon>Ascomycota</taxon>
        <taxon>Pezizomycotina</taxon>
        <taxon>Sordariomycetes</taxon>
        <taxon>Sordariomycetidae</taxon>
        <taxon>Sordariales</taxon>
        <taxon>Podosporaceae</taxon>
        <taxon>Podospora</taxon>
    </lineage>
</organism>
<reference evidence="2" key="1">
    <citation type="journal article" date="2023" name="Mol. Phylogenet. Evol.">
        <title>Genome-scale phylogeny and comparative genomics of the fungal order Sordariales.</title>
        <authorList>
            <person name="Hensen N."/>
            <person name="Bonometti L."/>
            <person name="Westerberg I."/>
            <person name="Brannstrom I.O."/>
            <person name="Guillou S."/>
            <person name="Cros-Aarteil S."/>
            <person name="Calhoun S."/>
            <person name="Haridas S."/>
            <person name="Kuo A."/>
            <person name="Mondo S."/>
            <person name="Pangilinan J."/>
            <person name="Riley R."/>
            <person name="LaButti K."/>
            <person name="Andreopoulos B."/>
            <person name="Lipzen A."/>
            <person name="Chen C."/>
            <person name="Yan M."/>
            <person name="Daum C."/>
            <person name="Ng V."/>
            <person name="Clum A."/>
            <person name="Steindorff A."/>
            <person name="Ohm R.A."/>
            <person name="Martin F."/>
            <person name="Silar P."/>
            <person name="Natvig D.O."/>
            <person name="Lalanne C."/>
            <person name="Gautier V."/>
            <person name="Ament-Velasquez S.L."/>
            <person name="Kruys A."/>
            <person name="Hutchinson M.I."/>
            <person name="Powell A.J."/>
            <person name="Barry K."/>
            <person name="Miller A.N."/>
            <person name="Grigoriev I.V."/>
            <person name="Debuchy R."/>
            <person name="Gladieux P."/>
            <person name="Hiltunen Thoren M."/>
            <person name="Johannesson H."/>
        </authorList>
    </citation>
    <scope>NUCLEOTIDE SEQUENCE</scope>
    <source>
        <strain evidence="2">PSN243</strain>
    </source>
</reference>
<dbReference type="Proteomes" id="UP001321760">
    <property type="component" value="Unassembled WGS sequence"/>
</dbReference>
<feature type="transmembrane region" description="Helical" evidence="1">
    <location>
        <begin position="436"/>
        <end position="466"/>
    </location>
</feature>
<feature type="transmembrane region" description="Helical" evidence="1">
    <location>
        <begin position="98"/>
        <end position="118"/>
    </location>
</feature>
<comment type="caution">
    <text evidence="2">The sequence shown here is derived from an EMBL/GenBank/DDBJ whole genome shotgun (WGS) entry which is preliminary data.</text>
</comment>
<evidence type="ECO:0000313" key="3">
    <source>
        <dbReference type="Proteomes" id="UP001321760"/>
    </source>
</evidence>
<evidence type="ECO:0000256" key="1">
    <source>
        <dbReference type="SAM" id="Phobius"/>
    </source>
</evidence>
<feature type="transmembrane region" description="Helical" evidence="1">
    <location>
        <begin position="216"/>
        <end position="238"/>
    </location>
</feature>
<keyword evidence="3" id="KW-1185">Reference proteome</keyword>
<dbReference type="EMBL" id="MU865980">
    <property type="protein sequence ID" value="KAK4444255.1"/>
    <property type="molecule type" value="Genomic_DNA"/>
</dbReference>
<feature type="transmembrane region" description="Helical" evidence="1">
    <location>
        <begin position="300"/>
        <end position="320"/>
    </location>
</feature>
<keyword evidence="1" id="KW-1133">Transmembrane helix</keyword>
<keyword evidence="1" id="KW-0472">Membrane</keyword>
<proteinExistence type="predicted"/>
<feature type="transmembrane region" description="Helical" evidence="1">
    <location>
        <begin position="368"/>
        <end position="387"/>
    </location>
</feature>
<feature type="transmembrane region" description="Helical" evidence="1">
    <location>
        <begin position="340"/>
        <end position="356"/>
    </location>
</feature>